<dbReference type="EMBL" id="FCNY02000001">
    <property type="protein sequence ID" value="SAL14357.1"/>
    <property type="molecule type" value="Genomic_DNA"/>
</dbReference>
<accession>A0A158F3C5</accession>
<evidence type="ECO:0000313" key="3">
    <source>
        <dbReference type="EMBL" id="SAL14357.1"/>
    </source>
</evidence>
<dbReference type="SUPFAM" id="SSF47413">
    <property type="entry name" value="lambda repressor-like DNA-binding domains"/>
    <property type="match status" value="1"/>
</dbReference>
<dbReference type="AlphaFoldDB" id="A0A158F3C5"/>
<dbReference type="Gene3D" id="1.10.260.40">
    <property type="entry name" value="lambda repressor-like DNA-binding domains"/>
    <property type="match status" value="1"/>
</dbReference>
<dbReference type="RefSeq" id="WP_053567241.1">
    <property type="nucleotide sequence ID" value="NZ_FCNY02000001.1"/>
</dbReference>
<keyword evidence="4" id="KW-1185">Reference proteome</keyword>
<dbReference type="SMART" id="SM00530">
    <property type="entry name" value="HTH_XRE"/>
    <property type="match status" value="1"/>
</dbReference>
<dbReference type="PROSITE" id="PS50943">
    <property type="entry name" value="HTH_CROC1"/>
    <property type="match status" value="1"/>
</dbReference>
<proteinExistence type="predicted"/>
<evidence type="ECO:0000256" key="1">
    <source>
        <dbReference type="SAM" id="MobiDB-lite"/>
    </source>
</evidence>
<sequence length="161" mass="17494">MAKSNAEFAAEIKEKAAIWGAVRKLDPMLQLKTAMRNKNLKNVDIAERLCVSEANISRILKGRGNVTLDTLYMLADAVETELFISIGNSGTVAAGDGGETREGDGELMTIGAEGSGGSDGIEFFQSPDNVIRLVPRWKQAERHRVHQETGDTQDETRVAFG</sequence>
<name>A0A158F3C5_CABCO</name>
<feature type="domain" description="HTH cro/C1-type" evidence="2">
    <location>
        <begin position="31"/>
        <end position="83"/>
    </location>
</feature>
<evidence type="ECO:0000259" key="2">
    <source>
        <dbReference type="PROSITE" id="PS50943"/>
    </source>
</evidence>
<dbReference type="InterPro" id="IPR010982">
    <property type="entry name" value="Lambda_DNA-bd_dom_sf"/>
</dbReference>
<feature type="region of interest" description="Disordered" evidence="1">
    <location>
        <begin position="142"/>
        <end position="161"/>
    </location>
</feature>
<dbReference type="GO" id="GO:0003677">
    <property type="term" value="F:DNA binding"/>
    <property type="evidence" value="ECO:0007669"/>
    <property type="project" value="InterPro"/>
</dbReference>
<dbReference type="InterPro" id="IPR001387">
    <property type="entry name" value="Cro/C1-type_HTH"/>
</dbReference>
<dbReference type="Proteomes" id="UP000054740">
    <property type="component" value="Unassembled WGS sequence"/>
</dbReference>
<gene>
    <name evidence="3" type="ORF">AWB70_00523</name>
</gene>
<protein>
    <submittedName>
        <fullName evidence="3">Helix-turn-helix protein</fullName>
    </submittedName>
</protein>
<reference evidence="4" key="1">
    <citation type="submission" date="2016-01" db="EMBL/GenBank/DDBJ databases">
        <authorList>
            <person name="Peeters C."/>
        </authorList>
    </citation>
    <scope>NUCLEOTIDE SEQUENCE [LARGE SCALE GENOMIC DNA]</scope>
</reference>
<organism evidence="3 4">
    <name type="scientific">Caballeronia cordobensis</name>
    <name type="common">Burkholderia cordobensis</name>
    <dbReference type="NCBI Taxonomy" id="1353886"/>
    <lineage>
        <taxon>Bacteria</taxon>
        <taxon>Pseudomonadati</taxon>
        <taxon>Pseudomonadota</taxon>
        <taxon>Betaproteobacteria</taxon>
        <taxon>Burkholderiales</taxon>
        <taxon>Burkholderiaceae</taxon>
        <taxon>Caballeronia</taxon>
    </lineage>
</organism>
<dbReference type="CDD" id="cd00093">
    <property type="entry name" value="HTH_XRE"/>
    <property type="match status" value="1"/>
</dbReference>
<dbReference type="Pfam" id="PF01381">
    <property type="entry name" value="HTH_3"/>
    <property type="match status" value="1"/>
</dbReference>
<evidence type="ECO:0000313" key="4">
    <source>
        <dbReference type="Proteomes" id="UP000054740"/>
    </source>
</evidence>